<dbReference type="InterPro" id="IPR000572">
    <property type="entry name" value="OxRdtase_Mopterin-bd_dom"/>
</dbReference>
<evidence type="ECO:0000259" key="6">
    <source>
        <dbReference type="Pfam" id="PF00174"/>
    </source>
</evidence>
<dbReference type="SUPFAM" id="SSF56524">
    <property type="entry name" value="Oxidoreductase molybdopterin-binding domain"/>
    <property type="match status" value="1"/>
</dbReference>
<sequence>MGPELEPGLGDVSAPARLADPGEGISREELALATRNHGLPLEALRYDVTPPGLHYVLTHYDIPETDAARWRLRVGGLVREPLSLDLDALRSLPALTVRVTMECAGNGRALLSPRPVSQPWLVEAVGTADWTGVPLRSLLAAAEVGAEAVEAVFTGSDHGIERGVEQDYRRSLPLGVATGADPPVLVAYAMNGGPLPPQHGHPLRLVVPGWYGMAHVKWLREITLTDSPFTGFQQAQAYRLRQTAADPGEPVTRIAPRALLTPPGFPDFMSRTRVVRPGPVRVAGRAWSGHGPVTAVEVSADGGRTWSDAVLGTSDGDHPWAWRRWHHVWTAVPGRHLLTARATDAQGGTQPLDQPWNRGGFANNLVQRVAVVCVDDAGPA</sequence>
<dbReference type="Pfam" id="PF00174">
    <property type="entry name" value="Oxidored_molyb"/>
    <property type="match status" value="1"/>
</dbReference>
<evidence type="ECO:0000256" key="5">
    <source>
        <dbReference type="SAM" id="MobiDB-lite"/>
    </source>
</evidence>
<dbReference type="InterPro" id="IPR036374">
    <property type="entry name" value="OxRdtase_Mopterin-bd_sf"/>
</dbReference>
<keyword evidence="4" id="KW-0560">Oxidoreductase</keyword>
<feature type="domain" description="Oxidoreductase molybdopterin-binding" evidence="6">
    <location>
        <begin position="59"/>
        <end position="232"/>
    </location>
</feature>
<reference evidence="9" key="1">
    <citation type="journal article" date="2019" name="Int. J. Syst. Evol. Microbiol.">
        <title>The Global Catalogue of Microorganisms (GCM) 10K type strain sequencing project: providing services to taxonomists for standard genome sequencing and annotation.</title>
        <authorList>
            <consortium name="The Broad Institute Genomics Platform"/>
            <consortium name="The Broad Institute Genome Sequencing Center for Infectious Disease"/>
            <person name="Wu L."/>
            <person name="Ma J."/>
        </authorList>
    </citation>
    <scope>NUCLEOTIDE SEQUENCE [LARGE SCALE GENOMIC DNA]</scope>
    <source>
        <strain evidence="9">CGMCC 1.12859</strain>
    </source>
</reference>
<dbReference type="EMBL" id="JBHTAJ010000081">
    <property type="protein sequence ID" value="MFC7183891.1"/>
    <property type="molecule type" value="Genomic_DNA"/>
</dbReference>
<dbReference type="PANTHER" id="PTHR19372">
    <property type="entry name" value="SULFITE REDUCTASE"/>
    <property type="match status" value="1"/>
</dbReference>
<dbReference type="RefSeq" id="WP_345704496.1">
    <property type="nucleotide sequence ID" value="NZ_BAABKV010000001.1"/>
</dbReference>
<dbReference type="PANTHER" id="PTHR19372:SF7">
    <property type="entry name" value="SULFITE OXIDASE, MITOCHONDRIAL"/>
    <property type="match status" value="1"/>
</dbReference>
<dbReference type="PRINTS" id="PR00407">
    <property type="entry name" value="EUMOPTERIN"/>
</dbReference>
<dbReference type="SUPFAM" id="SSF81296">
    <property type="entry name" value="E set domains"/>
    <property type="match status" value="1"/>
</dbReference>
<accession>A0ABW2G2Y5</accession>
<evidence type="ECO:0000256" key="3">
    <source>
        <dbReference type="ARBA" id="ARBA00022723"/>
    </source>
</evidence>
<organism evidence="8 9">
    <name type="scientific">Kitasatospora paranensis</name>
    <dbReference type="NCBI Taxonomy" id="258053"/>
    <lineage>
        <taxon>Bacteria</taxon>
        <taxon>Bacillati</taxon>
        <taxon>Actinomycetota</taxon>
        <taxon>Actinomycetes</taxon>
        <taxon>Kitasatosporales</taxon>
        <taxon>Streptomycetaceae</taxon>
        <taxon>Kitasatospora</taxon>
    </lineage>
</organism>
<evidence type="ECO:0000259" key="7">
    <source>
        <dbReference type="Pfam" id="PF03404"/>
    </source>
</evidence>
<dbReference type="InterPro" id="IPR005066">
    <property type="entry name" value="MoCF_OxRdtse_dimer"/>
</dbReference>
<name>A0ABW2G2Y5_9ACTN</name>
<evidence type="ECO:0000256" key="2">
    <source>
        <dbReference type="ARBA" id="ARBA00022505"/>
    </source>
</evidence>
<keyword evidence="3" id="KW-0479">Metal-binding</keyword>
<evidence type="ECO:0000256" key="4">
    <source>
        <dbReference type="ARBA" id="ARBA00023002"/>
    </source>
</evidence>
<dbReference type="Gene3D" id="2.60.40.650">
    <property type="match status" value="1"/>
</dbReference>
<evidence type="ECO:0000313" key="9">
    <source>
        <dbReference type="Proteomes" id="UP001596435"/>
    </source>
</evidence>
<evidence type="ECO:0000313" key="8">
    <source>
        <dbReference type="EMBL" id="MFC7183891.1"/>
    </source>
</evidence>
<dbReference type="Proteomes" id="UP001596435">
    <property type="component" value="Unassembled WGS sequence"/>
</dbReference>
<protein>
    <submittedName>
        <fullName evidence="8">Sulfite oxidase</fullName>
    </submittedName>
</protein>
<dbReference type="Pfam" id="PF03404">
    <property type="entry name" value="Mo-co_dimer"/>
    <property type="match status" value="1"/>
</dbReference>
<keyword evidence="2" id="KW-0500">Molybdenum</keyword>
<feature type="region of interest" description="Disordered" evidence="5">
    <location>
        <begin position="1"/>
        <end position="20"/>
    </location>
</feature>
<dbReference type="Gene3D" id="3.90.420.10">
    <property type="entry name" value="Oxidoreductase, molybdopterin-binding domain"/>
    <property type="match status" value="1"/>
</dbReference>
<evidence type="ECO:0000256" key="1">
    <source>
        <dbReference type="ARBA" id="ARBA00001924"/>
    </source>
</evidence>
<gene>
    <name evidence="8" type="ORF">ACFQMG_30525</name>
</gene>
<comment type="caution">
    <text evidence="8">The sequence shown here is derived from an EMBL/GenBank/DDBJ whole genome shotgun (WGS) entry which is preliminary data.</text>
</comment>
<dbReference type="CDD" id="cd02110">
    <property type="entry name" value="SO_family_Moco_dimer"/>
    <property type="match status" value="1"/>
</dbReference>
<dbReference type="InterPro" id="IPR014756">
    <property type="entry name" value="Ig_E-set"/>
</dbReference>
<dbReference type="InterPro" id="IPR008335">
    <property type="entry name" value="Mopterin_OxRdtase_euk"/>
</dbReference>
<feature type="domain" description="Moybdenum cofactor oxidoreductase dimerisation" evidence="7">
    <location>
        <begin position="277"/>
        <end position="371"/>
    </location>
</feature>
<comment type="cofactor">
    <cofactor evidence="1">
        <name>Mo-molybdopterin</name>
        <dbReference type="ChEBI" id="CHEBI:71302"/>
    </cofactor>
</comment>
<keyword evidence="9" id="KW-1185">Reference proteome</keyword>
<proteinExistence type="predicted"/>